<evidence type="ECO:0008006" key="3">
    <source>
        <dbReference type="Google" id="ProtNLM"/>
    </source>
</evidence>
<organism evidence="1 2">
    <name type="scientific">Nocardia callitridis</name>
    <dbReference type="NCBI Taxonomy" id="648753"/>
    <lineage>
        <taxon>Bacteria</taxon>
        <taxon>Bacillati</taxon>
        <taxon>Actinomycetota</taxon>
        <taxon>Actinomycetes</taxon>
        <taxon>Mycobacteriales</taxon>
        <taxon>Nocardiaceae</taxon>
        <taxon>Nocardia</taxon>
    </lineage>
</organism>
<dbReference type="EMBL" id="BAABJM010000008">
    <property type="protein sequence ID" value="GAA5067364.1"/>
    <property type="molecule type" value="Genomic_DNA"/>
</dbReference>
<keyword evidence="2" id="KW-1185">Reference proteome</keyword>
<protein>
    <recommendedName>
        <fullName evidence="3">SPOR domain-containing protein</fullName>
    </recommendedName>
</protein>
<evidence type="ECO:0000313" key="1">
    <source>
        <dbReference type="EMBL" id="GAA5067364.1"/>
    </source>
</evidence>
<sequence>MADDEPAVWEIRLGIFATEAEAGEVKQRIIHALCPNPDHAPPCPIPWEISGYGRVDTSELDTYETLLEQVRIERGSS</sequence>
<dbReference type="Proteomes" id="UP001500603">
    <property type="component" value="Unassembled WGS sequence"/>
</dbReference>
<reference evidence="2" key="1">
    <citation type="journal article" date="2019" name="Int. J. Syst. Evol. Microbiol.">
        <title>The Global Catalogue of Microorganisms (GCM) 10K type strain sequencing project: providing services to taxonomists for standard genome sequencing and annotation.</title>
        <authorList>
            <consortium name="The Broad Institute Genomics Platform"/>
            <consortium name="The Broad Institute Genome Sequencing Center for Infectious Disease"/>
            <person name="Wu L."/>
            <person name="Ma J."/>
        </authorList>
    </citation>
    <scope>NUCLEOTIDE SEQUENCE [LARGE SCALE GENOMIC DNA]</scope>
    <source>
        <strain evidence="2">JCM 18298</strain>
    </source>
</reference>
<proteinExistence type="predicted"/>
<accession>A0ABP9L0U1</accession>
<name>A0ABP9L0U1_9NOCA</name>
<comment type="caution">
    <text evidence="1">The sequence shown here is derived from an EMBL/GenBank/DDBJ whole genome shotgun (WGS) entry which is preliminary data.</text>
</comment>
<dbReference type="RefSeq" id="WP_345499287.1">
    <property type="nucleotide sequence ID" value="NZ_BAABJM010000008.1"/>
</dbReference>
<evidence type="ECO:0000313" key="2">
    <source>
        <dbReference type="Proteomes" id="UP001500603"/>
    </source>
</evidence>
<gene>
    <name evidence="1" type="ORF">GCM10023318_56410</name>
</gene>